<proteinExistence type="predicted"/>
<dbReference type="EMBL" id="JAFMOY010000117">
    <property type="protein sequence ID" value="MBU9844839.1"/>
    <property type="molecule type" value="Genomic_DNA"/>
</dbReference>
<reference evidence="1 2" key="1">
    <citation type="submission" date="2021-03" db="EMBL/GenBank/DDBJ databases">
        <title>Five novel Rahnella species.</title>
        <authorList>
            <person name="Brady C."/>
            <person name="Asselin J."/>
            <person name="Beer S."/>
            <person name="Bruberg M.B."/>
            <person name="Crampton B."/>
            <person name="Venter S."/>
            <person name="Arnold D."/>
            <person name="Denman S."/>
        </authorList>
    </citation>
    <scope>NUCLEOTIDE SEQUENCE [LARGE SCALE GENOMIC DNA]</scope>
    <source>
        <strain evidence="1 2">FRB 231</strain>
    </source>
</reference>
<dbReference type="InterPro" id="IPR032710">
    <property type="entry name" value="NTF2-like_dom_sf"/>
</dbReference>
<evidence type="ECO:0000313" key="1">
    <source>
        <dbReference type="EMBL" id="MBU9844839.1"/>
    </source>
</evidence>
<keyword evidence="2" id="KW-1185">Reference proteome</keyword>
<organism evidence="1 2">
    <name type="scientific">Rahnella ecdela</name>
    <dbReference type="NCBI Taxonomy" id="2816250"/>
    <lineage>
        <taxon>Bacteria</taxon>
        <taxon>Pseudomonadati</taxon>
        <taxon>Pseudomonadota</taxon>
        <taxon>Gammaproteobacteria</taxon>
        <taxon>Enterobacterales</taxon>
        <taxon>Yersiniaceae</taxon>
        <taxon>Rahnella</taxon>
    </lineage>
</organism>
<gene>
    <name evidence="1" type="ORF">J1784_07425</name>
</gene>
<name>A0ABS6LD25_9GAMM</name>
<dbReference type="Proteomes" id="UP000739284">
    <property type="component" value="Unassembled WGS sequence"/>
</dbReference>
<sequence>MKKTTQTVIDALQNVVCSPEHSEHEIALYFDPGYQQVVDGHQLDYRKFIEHMALLKSHTTKINISVLSAVTEDQTVFTHHHVKAAKIQGEHCEFEVFARFTLSSGKIIRCEELTRMIHGTSGDRDLGGRH</sequence>
<dbReference type="Gene3D" id="3.10.450.50">
    <property type="match status" value="1"/>
</dbReference>
<accession>A0ABS6LD25</accession>
<evidence type="ECO:0000313" key="2">
    <source>
        <dbReference type="Proteomes" id="UP000739284"/>
    </source>
</evidence>
<protein>
    <submittedName>
        <fullName evidence="1">Nuclear transport factor 2 family protein</fullName>
    </submittedName>
</protein>
<dbReference type="RefSeq" id="WP_119825047.1">
    <property type="nucleotide sequence ID" value="NZ_JAFMOY010000117.1"/>
</dbReference>
<comment type="caution">
    <text evidence="1">The sequence shown here is derived from an EMBL/GenBank/DDBJ whole genome shotgun (WGS) entry which is preliminary data.</text>
</comment>
<dbReference type="SUPFAM" id="SSF54427">
    <property type="entry name" value="NTF2-like"/>
    <property type="match status" value="1"/>
</dbReference>